<dbReference type="AlphaFoldDB" id="W9YLY3"/>
<dbReference type="RefSeq" id="XP_007725960.1">
    <property type="nucleotide sequence ID" value="XM_007727770.1"/>
</dbReference>
<evidence type="ECO:0000313" key="3">
    <source>
        <dbReference type="Proteomes" id="UP000019484"/>
    </source>
</evidence>
<feature type="compositionally biased region" description="Polar residues" evidence="1">
    <location>
        <begin position="534"/>
        <end position="552"/>
    </location>
</feature>
<dbReference type="EMBL" id="AMWN01000006">
    <property type="protein sequence ID" value="EXJ83274.1"/>
    <property type="molecule type" value="Genomic_DNA"/>
</dbReference>
<feature type="compositionally biased region" description="Low complexity" evidence="1">
    <location>
        <begin position="734"/>
        <end position="743"/>
    </location>
</feature>
<feature type="compositionally biased region" description="Low complexity" evidence="1">
    <location>
        <begin position="822"/>
        <end position="831"/>
    </location>
</feature>
<feature type="compositionally biased region" description="Basic and acidic residues" evidence="1">
    <location>
        <begin position="877"/>
        <end position="886"/>
    </location>
</feature>
<evidence type="ECO:0008006" key="4">
    <source>
        <dbReference type="Google" id="ProtNLM"/>
    </source>
</evidence>
<name>W9YLY3_9EURO</name>
<feature type="compositionally biased region" description="Low complexity" evidence="1">
    <location>
        <begin position="855"/>
        <end position="876"/>
    </location>
</feature>
<sequence length="936" mass="103768">MRAAARLLADHLEKQHEGSQRGSMRSSGRPVSFLIRGEEISHAEFLRYFRRKKINDPVKWVKENTTEDSGSDEDIKLLGAVTPESASAGNAVHDVHDIVDLDQAEVETNPGRGQPVQEAADVVDETQWDAFQEAPSTSTLTPILFRPQAFQALEHSNYSMATYITSYTSSPRSLTHVEPAVHAYTVHAVFASKMADGMALLVRLPRQTSKTMSQSSSEQCKENNDQLQAQTAAQAFDNFQHAFELVRTILSNDHPMSLALMLSTVCELVSHANMRTSNSHEADQQPGNLFWTMTAQLLQYTRDMASLVLGSGHALTTFFALLAQQSSFLSQSLHLSHSSNNGNGNGRLQSEMQSNLTNLIVTALRVATVQYISTTPSSGGANQDWKTMYLRERFCDSLYHSGSPFAPERVQQRRLLLDDQERFYGLSARNVLYTLTNVADDALVDGDIEAAIGHFQEVLSRAETLTDYGRAKTRFAALEGLGKCYMARAEAEAEAEADNQSDMVDDEWVMDFPIEDEDLLAPRSMIQGPAQDPVNPTSGPGLDAQSQPNTDFGWQGETEVRFRASNDMEAELALDLGLGLGFDSQVPNPSQTGWELELGVEQDLQHSGSGAPTKEQHGEDYVAQGFNFVDGFPVEEATTNVHDNDNAFETCQTLYNNDNDIGIVTAAQQETAPHPVSAPVDISKPGLEACCVCTCTCACHSLSHPIPGNTHLRSHSHPQPHSQPRPEPAEPMNSQWSGESSSSNAGTGAVTPSTSASASASRSSSSSKSSSNGPYRHPHQQQQQHYQYQNQNPHNSQGLDTAQATQQQQHLSNLVLQDRDPNQNQNQNQNQDEGSYYRLPFRQSQVHRNLDSEKQQQQQKQQQKQHLLLLQQQQQKQQERKTRQEQPLRQALTHLSAAEAEARIWFDATSRRTARVRVKIEEIRDILGETPVENLR</sequence>
<evidence type="ECO:0000313" key="2">
    <source>
        <dbReference type="EMBL" id="EXJ83274.1"/>
    </source>
</evidence>
<feature type="compositionally biased region" description="Low complexity" evidence="1">
    <location>
        <begin position="753"/>
        <end position="795"/>
    </location>
</feature>
<keyword evidence="3" id="KW-1185">Reference proteome</keyword>
<dbReference type="HOGENOM" id="CLU_313080_0_0_1"/>
<dbReference type="eggNOG" id="ENOG502SS3K">
    <property type="taxonomic scope" value="Eukaryota"/>
</dbReference>
<gene>
    <name evidence="2" type="ORF">A1O1_06893</name>
</gene>
<feature type="region of interest" description="Disordered" evidence="1">
    <location>
        <begin position="526"/>
        <end position="552"/>
    </location>
</feature>
<accession>W9YLY3</accession>
<reference evidence="2 3" key="1">
    <citation type="submission" date="2013-03" db="EMBL/GenBank/DDBJ databases">
        <title>The Genome Sequence of Capronia coronata CBS 617.96.</title>
        <authorList>
            <consortium name="The Broad Institute Genomics Platform"/>
            <person name="Cuomo C."/>
            <person name="de Hoog S."/>
            <person name="Gorbushina A."/>
            <person name="Walker B."/>
            <person name="Young S.K."/>
            <person name="Zeng Q."/>
            <person name="Gargeya S."/>
            <person name="Fitzgerald M."/>
            <person name="Haas B."/>
            <person name="Abouelleil A."/>
            <person name="Allen A.W."/>
            <person name="Alvarado L."/>
            <person name="Arachchi H.M."/>
            <person name="Berlin A.M."/>
            <person name="Chapman S.B."/>
            <person name="Gainer-Dewar J."/>
            <person name="Goldberg J."/>
            <person name="Griggs A."/>
            <person name="Gujja S."/>
            <person name="Hansen M."/>
            <person name="Howarth C."/>
            <person name="Imamovic A."/>
            <person name="Ireland A."/>
            <person name="Larimer J."/>
            <person name="McCowan C."/>
            <person name="Murphy C."/>
            <person name="Pearson M."/>
            <person name="Poon T.W."/>
            <person name="Priest M."/>
            <person name="Roberts A."/>
            <person name="Saif S."/>
            <person name="Shea T."/>
            <person name="Sisk P."/>
            <person name="Sykes S."/>
            <person name="Wortman J."/>
            <person name="Nusbaum C."/>
            <person name="Birren B."/>
        </authorList>
    </citation>
    <scope>NUCLEOTIDE SEQUENCE [LARGE SCALE GENOMIC DNA]</scope>
    <source>
        <strain evidence="2 3">CBS 617.96</strain>
    </source>
</reference>
<feature type="compositionally biased region" description="Polar residues" evidence="1">
    <location>
        <begin position="796"/>
        <end position="815"/>
    </location>
</feature>
<dbReference type="Proteomes" id="UP000019484">
    <property type="component" value="Unassembled WGS sequence"/>
</dbReference>
<evidence type="ECO:0000256" key="1">
    <source>
        <dbReference type="SAM" id="MobiDB-lite"/>
    </source>
</evidence>
<dbReference type="OrthoDB" id="5075616at2759"/>
<feature type="region of interest" description="Disordered" evidence="1">
    <location>
        <begin position="710"/>
        <end position="886"/>
    </location>
</feature>
<comment type="caution">
    <text evidence="2">The sequence shown here is derived from an EMBL/GenBank/DDBJ whole genome shotgun (WGS) entry which is preliminary data.</text>
</comment>
<organism evidence="2 3">
    <name type="scientific">Capronia coronata CBS 617.96</name>
    <dbReference type="NCBI Taxonomy" id="1182541"/>
    <lineage>
        <taxon>Eukaryota</taxon>
        <taxon>Fungi</taxon>
        <taxon>Dikarya</taxon>
        <taxon>Ascomycota</taxon>
        <taxon>Pezizomycotina</taxon>
        <taxon>Eurotiomycetes</taxon>
        <taxon>Chaetothyriomycetidae</taxon>
        <taxon>Chaetothyriales</taxon>
        <taxon>Herpotrichiellaceae</taxon>
        <taxon>Capronia</taxon>
    </lineage>
</organism>
<dbReference type="GeneID" id="19161759"/>
<protein>
    <recommendedName>
        <fullName evidence="4">Clr5 domain-containing protein</fullName>
    </recommendedName>
</protein>
<proteinExistence type="predicted"/>